<keyword evidence="4" id="KW-1185">Reference proteome</keyword>
<reference evidence="3" key="2">
    <citation type="submission" date="2022-01" db="EMBL/GenBank/DDBJ databases">
        <authorList>
            <person name="Yamashiro T."/>
            <person name="Shiraishi A."/>
            <person name="Satake H."/>
            <person name="Nakayama K."/>
        </authorList>
    </citation>
    <scope>NUCLEOTIDE SEQUENCE</scope>
</reference>
<evidence type="ECO:0000313" key="4">
    <source>
        <dbReference type="Proteomes" id="UP001151760"/>
    </source>
</evidence>
<comment type="caution">
    <text evidence="3">The sequence shown here is derived from an EMBL/GenBank/DDBJ whole genome shotgun (WGS) entry which is preliminary data.</text>
</comment>
<evidence type="ECO:0000256" key="1">
    <source>
        <dbReference type="SAM" id="MobiDB-lite"/>
    </source>
</evidence>
<dbReference type="Pfam" id="PF25597">
    <property type="entry name" value="SH3_retrovirus"/>
    <property type="match status" value="1"/>
</dbReference>
<proteinExistence type="predicted"/>
<feature type="region of interest" description="Disordered" evidence="1">
    <location>
        <begin position="378"/>
        <end position="428"/>
    </location>
</feature>
<dbReference type="EMBL" id="BQNB010021047">
    <property type="protein sequence ID" value="GJU02303.1"/>
    <property type="molecule type" value="Genomic_DNA"/>
</dbReference>
<organism evidence="3 4">
    <name type="scientific">Tanacetum coccineum</name>
    <dbReference type="NCBI Taxonomy" id="301880"/>
    <lineage>
        <taxon>Eukaryota</taxon>
        <taxon>Viridiplantae</taxon>
        <taxon>Streptophyta</taxon>
        <taxon>Embryophyta</taxon>
        <taxon>Tracheophyta</taxon>
        <taxon>Spermatophyta</taxon>
        <taxon>Magnoliopsida</taxon>
        <taxon>eudicotyledons</taxon>
        <taxon>Gunneridae</taxon>
        <taxon>Pentapetalae</taxon>
        <taxon>asterids</taxon>
        <taxon>campanulids</taxon>
        <taxon>Asterales</taxon>
        <taxon>Asteraceae</taxon>
        <taxon>Asteroideae</taxon>
        <taxon>Anthemideae</taxon>
        <taxon>Anthemidinae</taxon>
        <taxon>Tanacetum</taxon>
    </lineage>
</organism>
<dbReference type="Proteomes" id="UP001151760">
    <property type="component" value="Unassembled WGS sequence"/>
</dbReference>
<protein>
    <submittedName>
        <fullName evidence="3">Retrovirus-related pol polyprotein from transposon TNT 1-94</fullName>
    </submittedName>
</protein>
<sequence length="545" mass="61172">MTTLAEFMIIADAEKHPPMLETSLYDSWKSRIELYIENQENGRMILNSLQNGLLSHIDYQISSVPPIAYNSSQSSTQQLIRFPQIDSGLVVPMLNQGDNLIACLNKSKRPRNAAWFKEKAMLAESHESDQILDEEQLAFLADPGIPDGQAAQKTILNIASFWTEDLDAYDSNSDDVSNAKAVMMATLSNYSSGVISKVKFLISKDEAPEFNIKFLKMIQVLLNATIRNIRTYNGRSGCHGLLHPEPFPNTSSSWKTLYELLHDRKPDLSYLYVFGALCYPTNNSEDLGKLKAKADVGIFIRYAPAKKAYQIYNKLLDPTLHEMTLGTLSSGLMPQRPSATPFVPPTRNDWDTVLQPLFDEYFHPPPRVDHLVPKVAASEPTVSTGTPSSTSVDQDAPSTKPSSEESSSQVVIPNNVHSLNQPPEHISKWTKDHPIDNVIDDIIFASTRPDLCETFFEAMCSKFKMSMMGKLSIFLGLQIFYSPRGNFLNQSKYALVSLKKYGMETYEPVDTPMVEKSKLDEDLQGKVVDPTHYRGIIGTHMYHIQ</sequence>
<feature type="compositionally biased region" description="Low complexity" evidence="1">
    <location>
        <begin position="380"/>
        <end position="392"/>
    </location>
</feature>
<gene>
    <name evidence="3" type="ORF">Tco_1112641</name>
</gene>
<reference evidence="3" key="1">
    <citation type="journal article" date="2022" name="Int. J. Mol. Sci.">
        <title>Draft Genome of Tanacetum Coccineum: Genomic Comparison of Closely Related Tanacetum-Family Plants.</title>
        <authorList>
            <person name="Yamashiro T."/>
            <person name="Shiraishi A."/>
            <person name="Nakayama K."/>
            <person name="Satake H."/>
        </authorList>
    </citation>
    <scope>NUCLEOTIDE SEQUENCE</scope>
</reference>
<feature type="domain" description="Retroviral polymerase SH3-like" evidence="2">
    <location>
        <begin position="277"/>
        <end position="314"/>
    </location>
</feature>
<dbReference type="InterPro" id="IPR057670">
    <property type="entry name" value="SH3_retrovirus"/>
</dbReference>
<accession>A0ABQ5IPY6</accession>
<evidence type="ECO:0000313" key="3">
    <source>
        <dbReference type="EMBL" id="GJU02303.1"/>
    </source>
</evidence>
<evidence type="ECO:0000259" key="2">
    <source>
        <dbReference type="Pfam" id="PF25597"/>
    </source>
</evidence>
<name>A0ABQ5IPY6_9ASTR</name>
<feature type="compositionally biased region" description="Polar residues" evidence="1">
    <location>
        <begin position="409"/>
        <end position="421"/>
    </location>
</feature>